<dbReference type="RefSeq" id="WP_120489830.1">
    <property type="nucleotide sequence ID" value="NZ_CP029149.1"/>
</dbReference>
<dbReference type="SUPFAM" id="SSF52058">
    <property type="entry name" value="L domain-like"/>
    <property type="match status" value="1"/>
</dbReference>
<sequence length="532" mass="59274">MKKYILLVMSAIVLAVAVTNCSRNDDALHQQEQLKPQPQPVPPKDYELSADGKTLVQWKNKETAEIDFSKDPILSKVTTIADQVFRGHLNLQKVALPTSLTSIGKEAFDGCRSLKSVRLPESITKIEYGTFYGCEALTTINLNKVKTIEDFAFSGCIALANVEFSSIETLGSYSFQKTAITSIEFPSSIETIGNEAFLLCPKLVRVIVNKAEPPTLKMSFDGCLLLNNILVPAASVQKYKEADGWGRYEVKIKAKPSFTPDHFVGIWTAEDDKTITLPVSEEGKFSYSYEKVGDPSISGSGKGHGETVISVSSAGDYFISIKPEGEFRFHYGIPLLNDMQEQFKELMQWGKVNWSSNLGDMFNGCRNLTITATDIPDFSQVKFMTSMFEDCAQITTIPNINKWNTSNVKSMTAMFERATQFNQDISGWNVSNVESMHFMFEEAKAFNQNLGTWVITGEADLENIFTKSGMSCESYSKTLKGWAENPQTGKEVKLISDRTYGIGADTYRNKLINHKKWKISGDKYDSSCNPGL</sequence>
<name>A0A6P1QW86_9FLAO</name>
<dbReference type="PANTHER" id="PTHR45661:SF3">
    <property type="entry name" value="IG-LIKE DOMAIN-CONTAINING PROTEIN"/>
    <property type="match status" value="1"/>
</dbReference>
<dbReference type="Proteomes" id="UP000464318">
    <property type="component" value="Chromosome"/>
</dbReference>
<dbReference type="KEGG" id="bcad:DBX24_04710"/>
<dbReference type="Gene3D" id="3.40.50.12480">
    <property type="match status" value="1"/>
</dbReference>
<dbReference type="OrthoDB" id="9813840at2"/>
<dbReference type="InterPro" id="IPR053139">
    <property type="entry name" value="Surface_bspA-like"/>
</dbReference>
<dbReference type="InterPro" id="IPR026906">
    <property type="entry name" value="LRR_5"/>
</dbReference>
<evidence type="ECO:0000313" key="1">
    <source>
        <dbReference type="EMBL" id="QHN65243.1"/>
    </source>
</evidence>
<gene>
    <name evidence="1" type="ORF">DBX24_04710</name>
</gene>
<organism evidence="1 2">
    <name type="scientific">Bergeyella cardium</name>
    <dbReference type="NCBI Taxonomy" id="1585976"/>
    <lineage>
        <taxon>Bacteria</taxon>
        <taxon>Pseudomonadati</taxon>
        <taxon>Bacteroidota</taxon>
        <taxon>Flavobacteriia</taxon>
        <taxon>Flavobacteriales</taxon>
        <taxon>Weeksellaceae</taxon>
        <taxon>Bergeyella</taxon>
    </lineage>
</organism>
<dbReference type="Pfam" id="PF13306">
    <property type="entry name" value="LRR_5"/>
    <property type="match status" value="1"/>
</dbReference>
<proteinExistence type="predicted"/>
<accession>A0A6P1QW86</accession>
<evidence type="ECO:0000313" key="2">
    <source>
        <dbReference type="Proteomes" id="UP000464318"/>
    </source>
</evidence>
<dbReference type="InterPro" id="IPR032675">
    <property type="entry name" value="LRR_dom_sf"/>
</dbReference>
<keyword evidence="2" id="KW-1185">Reference proteome</keyword>
<dbReference type="PANTHER" id="PTHR45661">
    <property type="entry name" value="SURFACE ANTIGEN"/>
    <property type="match status" value="1"/>
</dbReference>
<dbReference type="EMBL" id="CP029149">
    <property type="protein sequence ID" value="QHN65243.1"/>
    <property type="molecule type" value="Genomic_DNA"/>
</dbReference>
<dbReference type="InterPro" id="IPR005046">
    <property type="entry name" value="DUF285"/>
</dbReference>
<reference evidence="1 2" key="1">
    <citation type="submission" date="2018-04" db="EMBL/GenBank/DDBJ databases">
        <title>Characteristic and Complete Genome Sequencing of A Novel Member of Infective Endocarditis Causative Bacteria: Bergeyella cardium QL-PH.</title>
        <authorList>
            <person name="Pan H."/>
            <person name="Sun E."/>
            <person name="Zhang Y."/>
        </authorList>
    </citation>
    <scope>NUCLEOTIDE SEQUENCE [LARGE SCALE GENOMIC DNA]</scope>
    <source>
        <strain evidence="1 2">HPQL</strain>
    </source>
</reference>
<dbReference type="AlphaFoldDB" id="A0A6P1QW86"/>
<dbReference type="Pfam" id="PF03382">
    <property type="entry name" value="DUF285"/>
    <property type="match status" value="1"/>
</dbReference>
<dbReference type="InterPro" id="IPR011889">
    <property type="entry name" value="Liste_lipo_26"/>
</dbReference>
<protein>
    <submittedName>
        <fullName evidence="1">Leucine-rich repeat protein</fullName>
    </submittedName>
</protein>
<dbReference type="Gene3D" id="3.80.10.10">
    <property type="entry name" value="Ribonuclease Inhibitor"/>
    <property type="match status" value="1"/>
</dbReference>
<dbReference type="NCBIfam" id="TIGR02167">
    <property type="entry name" value="Liste_lipo_26"/>
    <property type="match status" value="2"/>
</dbReference>